<evidence type="ECO:0000256" key="7">
    <source>
        <dbReference type="SAM" id="Coils"/>
    </source>
</evidence>
<proteinExistence type="inferred from homology"/>
<dbReference type="InterPro" id="IPR011990">
    <property type="entry name" value="TPR-like_helical_dom_sf"/>
</dbReference>
<evidence type="ECO:0000313" key="10">
    <source>
        <dbReference type="EMBL" id="SIS77322.1"/>
    </source>
</evidence>
<keyword evidence="7" id="KW-0175">Coiled coil</keyword>
<dbReference type="Gene3D" id="1.25.40.10">
    <property type="entry name" value="Tetratricopeptide repeat domain"/>
    <property type="match status" value="1"/>
</dbReference>
<dbReference type="PROSITE" id="PS50005">
    <property type="entry name" value="TPR"/>
    <property type="match status" value="1"/>
</dbReference>
<evidence type="ECO:0000256" key="1">
    <source>
        <dbReference type="ARBA" id="ARBA00004496"/>
    </source>
</evidence>
<dbReference type="SUPFAM" id="SSF46894">
    <property type="entry name" value="C-terminal effector domain of the bipartite response regulators"/>
    <property type="match status" value="1"/>
</dbReference>
<feature type="signal peptide" evidence="9">
    <location>
        <begin position="1"/>
        <end position="20"/>
    </location>
</feature>
<keyword evidence="3" id="KW-0677">Repeat</keyword>
<keyword evidence="2" id="KW-0963">Cytoplasm</keyword>
<keyword evidence="11" id="KW-1185">Reference proteome</keyword>
<dbReference type="InterPro" id="IPR016032">
    <property type="entry name" value="Sig_transdc_resp-reg_C-effctor"/>
</dbReference>
<feature type="repeat" description="TPR" evidence="6">
    <location>
        <begin position="231"/>
        <end position="264"/>
    </location>
</feature>
<dbReference type="Proteomes" id="UP000185839">
    <property type="component" value="Unassembled WGS sequence"/>
</dbReference>
<evidence type="ECO:0000256" key="6">
    <source>
        <dbReference type="PROSITE-ProRule" id="PRU00339"/>
    </source>
</evidence>
<gene>
    <name evidence="10" type="ORF">SAMN05421789_10678</name>
</gene>
<evidence type="ECO:0000256" key="5">
    <source>
        <dbReference type="ARBA" id="ARBA00038253"/>
    </source>
</evidence>
<keyword evidence="8" id="KW-1133">Transmembrane helix</keyword>
<name>A0A1N7LU75_9FLAO</name>
<dbReference type="GO" id="GO:0005737">
    <property type="term" value="C:cytoplasm"/>
    <property type="evidence" value="ECO:0007669"/>
    <property type="project" value="UniProtKB-SubCell"/>
</dbReference>
<keyword evidence="9" id="KW-0732">Signal</keyword>
<feature type="chain" id="PRO_5012546267" evidence="9">
    <location>
        <begin position="21"/>
        <end position="576"/>
    </location>
</feature>
<evidence type="ECO:0000256" key="2">
    <source>
        <dbReference type="ARBA" id="ARBA00022490"/>
    </source>
</evidence>
<dbReference type="SUPFAM" id="SSF48452">
    <property type="entry name" value="TPR-like"/>
    <property type="match status" value="1"/>
</dbReference>
<keyword evidence="4 6" id="KW-0802">TPR repeat</keyword>
<dbReference type="EMBL" id="FTOI01000006">
    <property type="protein sequence ID" value="SIS77322.1"/>
    <property type="molecule type" value="Genomic_DNA"/>
</dbReference>
<evidence type="ECO:0000256" key="4">
    <source>
        <dbReference type="ARBA" id="ARBA00022803"/>
    </source>
</evidence>
<sequence length="576" mass="66906">MRIKYLYRVFFLLSAFSFQAQQFQLNTAKNNISNWERILSPRNFLVKDTVAIKSIIKPLQKRNSDSDKVLYHLLLANAHAKAYDRINDKSNHHFSKSIQYGQKLDDKALEIWATLCYAEYFYNYRHMTKAFPFFATAIEKIDQSDPAKLIFPGKSFTKIGFYLGTIGNKKEAVNYLKKAIKYTNHDTSEYAMISDNLGYYYLQLGDLVNARKNFDKASEVAKSVGDSVRYAKAIGNLGLIYEKNQDYPRAIELLQKDIQISERFQAEQNTMFAYTVLARLFIANNQVLEADEALKKADFIAKSKPYFKTNELEILKLKLQIIYKQNNGGDELGVRRRIGILEDSLSKTDGVLPLNQANWMLQKRNYQQNIASAKQQLVKESFIKNLVFVTSVLLILLVITVVFYAKKREKLRQGQNDSRIKEYEKTNVRNEQKLADAHRTLDSQIDFLKRKNTQIQKLHLEIEKIKNTELPSGEKEHRKLDALLQSHLMTEENWRNFKSEFQREHSDFYDNLMENFPEITASNLRIILLQKLGFSNADISGLLGITVEAVKKSKQRLKRKLGDKYDLLFQLIAVEN</sequence>
<protein>
    <submittedName>
        <fullName evidence="10">Tetratricopeptide repeat-containing protein</fullName>
    </submittedName>
</protein>
<dbReference type="STRING" id="713588.SAMN05421789_10678"/>
<dbReference type="PANTHER" id="PTHR46630">
    <property type="entry name" value="TETRATRICOPEPTIDE REPEAT PROTEIN 29"/>
    <property type="match status" value="1"/>
</dbReference>
<accession>A0A1N7LU75</accession>
<evidence type="ECO:0000256" key="9">
    <source>
        <dbReference type="SAM" id="SignalP"/>
    </source>
</evidence>
<reference evidence="11" key="1">
    <citation type="submission" date="2017-01" db="EMBL/GenBank/DDBJ databases">
        <authorList>
            <person name="Varghese N."/>
            <person name="Submissions S."/>
        </authorList>
    </citation>
    <scope>NUCLEOTIDE SEQUENCE [LARGE SCALE GENOMIC DNA]</scope>
    <source>
        <strain evidence="11">DSM 23145</strain>
    </source>
</reference>
<dbReference type="Pfam" id="PF13181">
    <property type="entry name" value="TPR_8"/>
    <property type="match status" value="1"/>
</dbReference>
<keyword evidence="8" id="KW-0472">Membrane</keyword>
<dbReference type="PANTHER" id="PTHR46630:SF1">
    <property type="entry name" value="TETRATRICOPEPTIDE REPEAT PROTEIN 29"/>
    <property type="match status" value="1"/>
</dbReference>
<feature type="transmembrane region" description="Helical" evidence="8">
    <location>
        <begin position="386"/>
        <end position="405"/>
    </location>
</feature>
<dbReference type="InterPro" id="IPR019734">
    <property type="entry name" value="TPR_rpt"/>
</dbReference>
<evidence type="ECO:0000313" key="11">
    <source>
        <dbReference type="Proteomes" id="UP000185839"/>
    </source>
</evidence>
<dbReference type="Pfam" id="PF13424">
    <property type="entry name" value="TPR_12"/>
    <property type="match status" value="1"/>
</dbReference>
<dbReference type="GO" id="GO:0006355">
    <property type="term" value="P:regulation of DNA-templated transcription"/>
    <property type="evidence" value="ECO:0007669"/>
    <property type="project" value="InterPro"/>
</dbReference>
<dbReference type="AlphaFoldDB" id="A0A1N7LU75"/>
<organism evidence="10 11">
    <name type="scientific">Kaistella chaponensis</name>
    <dbReference type="NCBI Taxonomy" id="713588"/>
    <lineage>
        <taxon>Bacteria</taxon>
        <taxon>Pseudomonadati</taxon>
        <taxon>Bacteroidota</taxon>
        <taxon>Flavobacteriia</taxon>
        <taxon>Flavobacteriales</taxon>
        <taxon>Weeksellaceae</taxon>
        <taxon>Chryseobacterium group</taxon>
        <taxon>Kaistella</taxon>
    </lineage>
</organism>
<comment type="subcellular location">
    <subcellularLocation>
        <location evidence="1">Cytoplasm</location>
    </subcellularLocation>
</comment>
<evidence type="ECO:0000256" key="8">
    <source>
        <dbReference type="SAM" id="Phobius"/>
    </source>
</evidence>
<keyword evidence="8" id="KW-0812">Transmembrane</keyword>
<feature type="coiled-coil region" evidence="7">
    <location>
        <begin position="420"/>
        <end position="468"/>
    </location>
</feature>
<dbReference type="GO" id="GO:0003677">
    <property type="term" value="F:DNA binding"/>
    <property type="evidence" value="ECO:0007669"/>
    <property type="project" value="InterPro"/>
</dbReference>
<comment type="similarity">
    <text evidence="5">Belongs to the Rap family.</text>
</comment>
<dbReference type="InterPro" id="IPR051476">
    <property type="entry name" value="Bac_ResReg_Asp_Phosphatase"/>
</dbReference>
<dbReference type="SMART" id="SM00028">
    <property type="entry name" value="TPR"/>
    <property type="match status" value="3"/>
</dbReference>
<evidence type="ECO:0000256" key="3">
    <source>
        <dbReference type="ARBA" id="ARBA00022737"/>
    </source>
</evidence>